<proteinExistence type="predicted"/>
<dbReference type="AlphaFoldDB" id="A0AAE0M370"/>
<sequence>MAQITSELVPLTPSIRHRFYEPVVFLYCIIAANFKNNNTKTPDLETDYESKSPRDSFRCFVNKLGQICDSERGGDTITAFAVLQPGSIEYRFASNNRDRRALIQVKKYVTMILRILGEASDDELKKEDLSQRDSVFSVVLRTVLAFNWPRISLYVTALRQHLVFCMDACQNDASEEANSALQDLFGLKHVVDRLSRDMKRGADEDDNRKFADEALGLLQTIHKLYQSPFAEFLREKARQDRDLDNDSPWTELRHAMGRLYSYYITVKVLVATRMRREELFAQDIEVNFVPSSGPGDTPSMRRTSDGIAKRMTSNVAQREAILRYVDSLHVGRDRFDKDLLDKTQPKCFQPIVHAEINLLDSILREGRESDERPRFYREGDFGRYIGCSKPTCRLCGLYFQSHPTAGVDVRPSHQNLYYKWRAPDVYKHDGLEADIERKGILEKMLNAIREENFRVVQDQAPVRKRHDSHTSPSNPSELLGPKATWKSGLAASFGRLDLSSVREVDDVEERGSAGGTTPRGSRESSVATVTPAAIAVTAGERKTWSRTQRVHTVIDEDEDGGDDGGAKL</sequence>
<organism evidence="2 3">
    <name type="scientific">Cercophora scortea</name>
    <dbReference type="NCBI Taxonomy" id="314031"/>
    <lineage>
        <taxon>Eukaryota</taxon>
        <taxon>Fungi</taxon>
        <taxon>Dikarya</taxon>
        <taxon>Ascomycota</taxon>
        <taxon>Pezizomycotina</taxon>
        <taxon>Sordariomycetes</taxon>
        <taxon>Sordariomycetidae</taxon>
        <taxon>Sordariales</taxon>
        <taxon>Lasiosphaeriaceae</taxon>
        <taxon>Cercophora</taxon>
    </lineage>
</organism>
<dbReference type="PANTHER" id="PTHR42037:SF1">
    <property type="match status" value="1"/>
</dbReference>
<reference evidence="2" key="1">
    <citation type="journal article" date="2023" name="Mol. Phylogenet. Evol.">
        <title>Genome-scale phylogeny and comparative genomics of the fungal order Sordariales.</title>
        <authorList>
            <person name="Hensen N."/>
            <person name="Bonometti L."/>
            <person name="Westerberg I."/>
            <person name="Brannstrom I.O."/>
            <person name="Guillou S."/>
            <person name="Cros-Aarteil S."/>
            <person name="Calhoun S."/>
            <person name="Haridas S."/>
            <person name="Kuo A."/>
            <person name="Mondo S."/>
            <person name="Pangilinan J."/>
            <person name="Riley R."/>
            <person name="LaButti K."/>
            <person name="Andreopoulos B."/>
            <person name="Lipzen A."/>
            <person name="Chen C."/>
            <person name="Yan M."/>
            <person name="Daum C."/>
            <person name="Ng V."/>
            <person name="Clum A."/>
            <person name="Steindorff A."/>
            <person name="Ohm R.A."/>
            <person name="Martin F."/>
            <person name="Silar P."/>
            <person name="Natvig D.O."/>
            <person name="Lalanne C."/>
            <person name="Gautier V."/>
            <person name="Ament-Velasquez S.L."/>
            <person name="Kruys A."/>
            <person name="Hutchinson M.I."/>
            <person name="Powell A.J."/>
            <person name="Barry K."/>
            <person name="Miller A.N."/>
            <person name="Grigoriev I.V."/>
            <person name="Debuchy R."/>
            <person name="Gladieux P."/>
            <person name="Hiltunen Thoren M."/>
            <person name="Johannesson H."/>
        </authorList>
    </citation>
    <scope>NUCLEOTIDE SEQUENCE</scope>
    <source>
        <strain evidence="2">SMH4131-1</strain>
    </source>
</reference>
<dbReference type="PANTHER" id="PTHR42037">
    <property type="match status" value="1"/>
</dbReference>
<dbReference type="InterPro" id="IPR027796">
    <property type="entry name" value="OTT_1508_deam-like"/>
</dbReference>
<accession>A0AAE0M370</accession>
<feature type="region of interest" description="Disordered" evidence="1">
    <location>
        <begin position="504"/>
        <end position="568"/>
    </location>
</feature>
<dbReference type="Pfam" id="PF14441">
    <property type="entry name" value="OTT_1508_deam"/>
    <property type="match status" value="1"/>
</dbReference>
<dbReference type="EMBL" id="JAUEPO010000007">
    <property type="protein sequence ID" value="KAK3317477.1"/>
    <property type="molecule type" value="Genomic_DNA"/>
</dbReference>
<name>A0AAE0M370_9PEZI</name>
<gene>
    <name evidence="2" type="ORF">B0T19DRAFT_292904</name>
</gene>
<evidence type="ECO:0000313" key="2">
    <source>
        <dbReference type="EMBL" id="KAK3317477.1"/>
    </source>
</evidence>
<comment type="caution">
    <text evidence="2">The sequence shown here is derived from an EMBL/GenBank/DDBJ whole genome shotgun (WGS) entry which is preliminary data.</text>
</comment>
<feature type="compositionally biased region" description="Low complexity" evidence="1">
    <location>
        <begin position="526"/>
        <end position="538"/>
    </location>
</feature>
<evidence type="ECO:0000256" key="1">
    <source>
        <dbReference type="SAM" id="MobiDB-lite"/>
    </source>
</evidence>
<reference evidence="2" key="2">
    <citation type="submission" date="2023-06" db="EMBL/GenBank/DDBJ databases">
        <authorList>
            <consortium name="Lawrence Berkeley National Laboratory"/>
            <person name="Haridas S."/>
            <person name="Hensen N."/>
            <person name="Bonometti L."/>
            <person name="Westerberg I."/>
            <person name="Brannstrom I.O."/>
            <person name="Guillou S."/>
            <person name="Cros-Aarteil S."/>
            <person name="Calhoun S."/>
            <person name="Kuo A."/>
            <person name="Mondo S."/>
            <person name="Pangilinan J."/>
            <person name="Riley R."/>
            <person name="Labutti K."/>
            <person name="Andreopoulos B."/>
            <person name="Lipzen A."/>
            <person name="Chen C."/>
            <person name="Yanf M."/>
            <person name="Daum C."/>
            <person name="Ng V."/>
            <person name="Clum A."/>
            <person name="Steindorff A."/>
            <person name="Ohm R."/>
            <person name="Martin F."/>
            <person name="Silar P."/>
            <person name="Natvig D."/>
            <person name="Lalanne C."/>
            <person name="Gautier V."/>
            <person name="Ament-Velasquez S.L."/>
            <person name="Kruys A."/>
            <person name="Hutchinson M.I."/>
            <person name="Powell A.J."/>
            <person name="Barry K."/>
            <person name="Miller A.N."/>
            <person name="Grigoriev I.V."/>
            <person name="Debuchy R."/>
            <person name="Gladieux P."/>
            <person name="Thoren M.H."/>
            <person name="Johannesson H."/>
        </authorList>
    </citation>
    <scope>NUCLEOTIDE SEQUENCE</scope>
    <source>
        <strain evidence="2">SMH4131-1</strain>
    </source>
</reference>
<dbReference type="Proteomes" id="UP001286456">
    <property type="component" value="Unassembled WGS sequence"/>
</dbReference>
<evidence type="ECO:0000313" key="3">
    <source>
        <dbReference type="Proteomes" id="UP001286456"/>
    </source>
</evidence>
<feature type="region of interest" description="Disordered" evidence="1">
    <location>
        <begin position="458"/>
        <end position="482"/>
    </location>
</feature>
<protein>
    <submittedName>
        <fullName evidence="2">Uncharacterized protein</fullName>
    </submittedName>
</protein>
<keyword evidence="3" id="KW-1185">Reference proteome</keyword>